<evidence type="ECO:0000256" key="1">
    <source>
        <dbReference type="SAM" id="SignalP"/>
    </source>
</evidence>
<evidence type="ECO:0000313" key="3">
    <source>
        <dbReference type="Proteomes" id="UP000433883"/>
    </source>
</evidence>
<evidence type="ECO:0000313" key="2">
    <source>
        <dbReference type="EMBL" id="KAE9967460.1"/>
    </source>
</evidence>
<dbReference type="EMBL" id="WNWQ01000466">
    <property type="protein sequence ID" value="KAE9967460.1"/>
    <property type="molecule type" value="Genomic_DNA"/>
</dbReference>
<name>A0A8H3UCH6_VENIN</name>
<gene>
    <name evidence="2" type="ORF">BLS_006354</name>
</gene>
<keyword evidence="1" id="KW-0732">Signal</keyword>
<dbReference type="AlphaFoldDB" id="A0A8H3UCH6"/>
<proteinExistence type="predicted"/>
<reference evidence="2 3" key="1">
    <citation type="submission" date="2019-11" db="EMBL/GenBank/DDBJ databases">
        <title>Venturia inaequalis Genome Resource.</title>
        <authorList>
            <person name="Lichtner F.J."/>
        </authorList>
    </citation>
    <scope>NUCLEOTIDE SEQUENCE [LARGE SCALE GENOMIC DNA]</scope>
    <source>
        <strain evidence="2">Bline_iso_100314</strain>
    </source>
</reference>
<feature type="signal peptide" evidence="1">
    <location>
        <begin position="1"/>
        <end position="18"/>
    </location>
</feature>
<organism evidence="2 3">
    <name type="scientific">Venturia inaequalis</name>
    <name type="common">Apple scab fungus</name>
    <dbReference type="NCBI Taxonomy" id="5025"/>
    <lineage>
        <taxon>Eukaryota</taxon>
        <taxon>Fungi</taxon>
        <taxon>Dikarya</taxon>
        <taxon>Ascomycota</taxon>
        <taxon>Pezizomycotina</taxon>
        <taxon>Dothideomycetes</taxon>
        <taxon>Pleosporomycetidae</taxon>
        <taxon>Venturiales</taxon>
        <taxon>Venturiaceae</taxon>
        <taxon>Venturia</taxon>
    </lineage>
</organism>
<accession>A0A8H3UCH6</accession>
<dbReference type="Proteomes" id="UP000433883">
    <property type="component" value="Unassembled WGS sequence"/>
</dbReference>
<protein>
    <submittedName>
        <fullName evidence="2">Uncharacterized protein</fullName>
    </submittedName>
</protein>
<comment type="caution">
    <text evidence="2">The sequence shown here is derived from an EMBL/GenBank/DDBJ whole genome shotgun (WGS) entry which is preliminary data.</text>
</comment>
<feature type="chain" id="PRO_5034487038" evidence="1">
    <location>
        <begin position="19"/>
        <end position="82"/>
    </location>
</feature>
<sequence>MQLINLLLAAVLATTALASPKIRFVPHTLKAHCNGNDNDCCLSRRTRIMGRLLLVAMVPTVVSFPRGMEGLVIDRWGGNLML</sequence>